<name>A0A1Z5IZL8_9LACO</name>
<proteinExistence type="predicted"/>
<feature type="region of interest" description="Disordered" evidence="1">
    <location>
        <begin position="104"/>
        <end position="140"/>
    </location>
</feature>
<dbReference type="RefSeq" id="WP_089121924.1">
    <property type="nucleotide sequence ID" value="NZ_BCMI01000032.1"/>
</dbReference>
<dbReference type="OrthoDB" id="1956472at2"/>
<evidence type="ECO:0000313" key="2">
    <source>
        <dbReference type="EMBL" id="GAX07022.1"/>
    </source>
</evidence>
<dbReference type="Proteomes" id="UP000198414">
    <property type="component" value="Unassembled WGS sequence"/>
</dbReference>
<organism evidence="2 3">
    <name type="scientific">Secundilactobacillus pentosiphilus</name>
    <dbReference type="NCBI Taxonomy" id="1714682"/>
    <lineage>
        <taxon>Bacteria</taxon>
        <taxon>Bacillati</taxon>
        <taxon>Bacillota</taxon>
        <taxon>Bacilli</taxon>
        <taxon>Lactobacillales</taxon>
        <taxon>Lactobacillaceae</taxon>
        <taxon>Secundilactobacillus</taxon>
    </lineage>
</organism>
<sequence length="140" mass="15164">MTKKDINFDLSKIADGGLQEKVDRALAKVTKNILDLNTEAKKKRKVTINITLAPNDNRDSVDVVTDVRTSLAPDVGVATTLLVGEDNGKPVAAELKSGVVGQTYIDPDDSQLKTDTGEPVDEVEKKNDKVIDFQQKGNEA</sequence>
<feature type="compositionally biased region" description="Basic and acidic residues" evidence="1">
    <location>
        <begin position="110"/>
        <end position="131"/>
    </location>
</feature>
<reference evidence="2 3" key="1">
    <citation type="submission" date="2015-11" db="EMBL/GenBank/DDBJ databases">
        <title>Draft genome sequences of new species of the genus Lactobacillus isolated from orchardgrass silage.</title>
        <authorList>
            <person name="Tohno M."/>
            <person name="Tanizawa Y."/>
            <person name="Arita M."/>
        </authorList>
    </citation>
    <scope>NUCLEOTIDE SEQUENCE [LARGE SCALE GENOMIC DNA]</scope>
    <source>
        <strain evidence="2 3">IWT25</strain>
    </source>
</reference>
<dbReference type="EMBL" id="BCMI01000032">
    <property type="protein sequence ID" value="GAX07022.1"/>
    <property type="molecule type" value="Genomic_DNA"/>
</dbReference>
<comment type="caution">
    <text evidence="2">The sequence shown here is derived from an EMBL/GenBank/DDBJ whole genome shotgun (WGS) entry which is preliminary data.</text>
</comment>
<protein>
    <submittedName>
        <fullName evidence="2">Phage protein</fullName>
    </submittedName>
</protein>
<accession>A0A1Z5IZL8</accession>
<gene>
    <name evidence="2" type="ORF">IWT25_02370</name>
</gene>
<dbReference type="AlphaFoldDB" id="A0A1Z5IZL8"/>
<evidence type="ECO:0000256" key="1">
    <source>
        <dbReference type="SAM" id="MobiDB-lite"/>
    </source>
</evidence>
<evidence type="ECO:0000313" key="3">
    <source>
        <dbReference type="Proteomes" id="UP000198414"/>
    </source>
</evidence>